<proteinExistence type="predicted"/>
<evidence type="ECO:0000313" key="1">
    <source>
        <dbReference type="EMBL" id="JAH53308.1"/>
    </source>
</evidence>
<reference evidence="1" key="1">
    <citation type="submission" date="2014-11" db="EMBL/GenBank/DDBJ databases">
        <authorList>
            <person name="Amaro Gonzalez C."/>
        </authorList>
    </citation>
    <scope>NUCLEOTIDE SEQUENCE</scope>
</reference>
<organism evidence="1">
    <name type="scientific">Anguilla anguilla</name>
    <name type="common">European freshwater eel</name>
    <name type="synonym">Muraena anguilla</name>
    <dbReference type="NCBI Taxonomy" id="7936"/>
    <lineage>
        <taxon>Eukaryota</taxon>
        <taxon>Metazoa</taxon>
        <taxon>Chordata</taxon>
        <taxon>Craniata</taxon>
        <taxon>Vertebrata</taxon>
        <taxon>Euteleostomi</taxon>
        <taxon>Actinopterygii</taxon>
        <taxon>Neopterygii</taxon>
        <taxon>Teleostei</taxon>
        <taxon>Anguilliformes</taxon>
        <taxon>Anguillidae</taxon>
        <taxon>Anguilla</taxon>
    </lineage>
</organism>
<name>A0A0E9TKR2_ANGAN</name>
<sequence>MLGRRRKLGYLIN</sequence>
<protein>
    <submittedName>
        <fullName evidence="1">Uncharacterized protein</fullName>
    </submittedName>
</protein>
<accession>A0A0E9TKR2</accession>
<reference evidence="1" key="2">
    <citation type="journal article" date="2015" name="Fish Shellfish Immunol.">
        <title>Early steps in the European eel (Anguilla anguilla)-Vibrio vulnificus interaction in the gills: Role of the RtxA13 toxin.</title>
        <authorList>
            <person name="Callol A."/>
            <person name="Pajuelo D."/>
            <person name="Ebbesson L."/>
            <person name="Teles M."/>
            <person name="MacKenzie S."/>
            <person name="Amaro C."/>
        </authorList>
    </citation>
    <scope>NUCLEOTIDE SEQUENCE</scope>
</reference>
<dbReference type="EMBL" id="GBXM01055269">
    <property type="protein sequence ID" value="JAH53308.1"/>
    <property type="molecule type" value="Transcribed_RNA"/>
</dbReference>